<evidence type="ECO:0000313" key="8">
    <source>
        <dbReference type="Proteomes" id="UP000759131"/>
    </source>
</evidence>
<sequence>MTTTLNKFCVLTDLKALKQILVPDYQTIQERNRDDDYDNRWNWQTSHFLDKADEQSLAVDDSDWMQRLMASVVTFSPLSDLMAFAKQSHLAVYKLKSSDNASASDPNADCGRELQLSFETQLTAGQDLFEEITSLLLVPIVSQQKSSFAFNDWTAIIIGFSSGYLRIYTESGKLLLSQCLHDEPIIDIKCHTFRANSSSDSDQLLVIHTTTVVIVDGFSLYQTLRLCRNRLAKNQSTSGSDLSFNYKKWKLDESERIQDCCLCGPVSTTVYDSYVSHSVKGPYGQPPPLPTSADQLITCGENPFVGFYTAFEPTPAIINELTQAMVTKMKNIIPFGGLFGGNKGNDEKDPKSESATVLPLKLGLFDERRALSMTVSPNKRLAAVVDDYGRVTLIDVSARLAVRMWKGYRDAQVGWIEVQEEPNGGPATKRASFLVIYAPKRGILEIWCTQMGPRVGAFNVGKTCRLIHCQHSIMGLNALLIQQFKDVIDLEKSRCFLFDYSTGVVYNIEVPFLCALTDPNSKRTRDLHLFRELQNVLKTSGKSIAVDKVVELVLMLKTAEVRKDCLKELCATPDLRLIQITATKLREQLMISLERNELDFENKLIAQMCSRIIQLCRLYETIETKSPDNSYMSESLCSPDIQELMESLNWTGSDIARIISFLAFKDALITGRSTATTAADDANQTVATIADILSQFVLYSNHIVKSGDQEVYTDVPIELHIDVNVDKTQTKQLLALTWLSLESCNYWKCWLYFNNSLDVLMALTKEDKSETMIMTETCDDETDSLSNQWTDILEIICDSNNIMAALIAVHVIKAANGRETAQSKPLDNSADTEWETLHIANESLNLLIKQLEDLFLLDMLLHSNRAEDPEEDPSHEPNGPNISLSYMLGSGPGIVSELVAKWAINSNIMPDIINKLISEPSILSDSNQQTDPDVDDVVMGEEALEGHNLDIKTTTELIDHLRRRFPNSLESDVLLVNSCWELMVRWNKDPSIVDNSLTDALEYLNFVSSAVLKHNAACLMWKTYVLKRFECLSQLMEKMGRTPKDRICKKELGINENRIESFVNFAQQLFDLILNANMLAEMEPMPLFSVDDWWKPTASPAFAQHNINQSVPLVVLAVHQKIANGALVLEHSRLATIIQFIVIFQLKSSKPLSLFPIEVQQYLFKELHTFPVVSTNANISLTERRTKFLLNSVSAIVQTLPVHNETDSDSQYIVEQSKHYSEANKWFGKAVTLSREWELNVDEIRRKYVYELYFYGCDPLAEEAITAVVDGVSLGTELLTVAGMRVLNGINDKYGSVEQMHTLPTNVLFWLKSLKEETSCYTGSPMRATIALLQHISNYVYNDKQNARICDTLIETVRLLNYK</sequence>
<feature type="domain" description="Rab3-GAP regulatory subunit N-terminal" evidence="5">
    <location>
        <begin position="72"/>
        <end position="467"/>
    </location>
</feature>
<evidence type="ECO:0000256" key="1">
    <source>
        <dbReference type="ARBA" id="ARBA00004496"/>
    </source>
</evidence>
<dbReference type="GO" id="GO:0005096">
    <property type="term" value="F:GTPase activator activity"/>
    <property type="evidence" value="ECO:0007669"/>
    <property type="project" value="UniProtKB-KW"/>
</dbReference>
<dbReference type="Pfam" id="PF14655">
    <property type="entry name" value="RAB3GAP2_N"/>
    <property type="match status" value="1"/>
</dbReference>
<dbReference type="GO" id="GO:0005737">
    <property type="term" value="C:cytoplasm"/>
    <property type="evidence" value="ECO:0007669"/>
    <property type="project" value="UniProtKB-SubCell"/>
</dbReference>
<dbReference type="InterPro" id="IPR026059">
    <property type="entry name" value="Rab3GAP2"/>
</dbReference>
<organism evidence="7">
    <name type="scientific">Medioppia subpectinata</name>
    <dbReference type="NCBI Taxonomy" id="1979941"/>
    <lineage>
        <taxon>Eukaryota</taxon>
        <taxon>Metazoa</taxon>
        <taxon>Ecdysozoa</taxon>
        <taxon>Arthropoda</taxon>
        <taxon>Chelicerata</taxon>
        <taxon>Arachnida</taxon>
        <taxon>Acari</taxon>
        <taxon>Acariformes</taxon>
        <taxon>Sarcoptiformes</taxon>
        <taxon>Oribatida</taxon>
        <taxon>Brachypylina</taxon>
        <taxon>Oppioidea</taxon>
        <taxon>Oppiidae</taxon>
        <taxon>Medioppia</taxon>
    </lineage>
</organism>
<accession>A0A7R9PTK3</accession>
<keyword evidence="4" id="KW-0963">Cytoplasm</keyword>
<dbReference type="InterPro" id="IPR032839">
    <property type="entry name" value="RAB3GAP_N"/>
</dbReference>
<evidence type="ECO:0000256" key="4">
    <source>
        <dbReference type="ARBA" id="ARBA00022490"/>
    </source>
</evidence>
<feature type="domain" description="Rab3GAP regulatory subunit C-terminal" evidence="6">
    <location>
        <begin position="773"/>
        <end position="1337"/>
    </location>
</feature>
<reference evidence="7" key="1">
    <citation type="submission" date="2020-11" db="EMBL/GenBank/DDBJ databases">
        <authorList>
            <person name="Tran Van P."/>
        </authorList>
    </citation>
    <scope>NUCLEOTIDE SEQUENCE</scope>
</reference>
<dbReference type="EMBL" id="CAJPIZ010000058">
    <property type="protein sequence ID" value="CAG2100235.1"/>
    <property type="molecule type" value="Genomic_DNA"/>
</dbReference>
<name>A0A7R9PTK3_9ACAR</name>
<dbReference type="PANTHER" id="PTHR12472:SF0">
    <property type="entry name" value="RAB3 GTPASE-ACTIVATING PROTEIN NON-CATALYTIC SUBUNIT"/>
    <property type="match status" value="1"/>
</dbReference>
<comment type="similarity">
    <text evidence="2">Belongs to the Rab3-GAP regulatory subunit family.</text>
</comment>
<evidence type="ECO:0000313" key="7">
    <source>
        <dbReference type="EMBL" id="CAD7619805.1"/>
    </source>
</evidence>
<dbReference type="PANTHER" id="PTHR12472">
    <property type="entry name" value="RAB3-GAP REGULATORY DOMAIN"/>
    <property type="match status" value="1"/>
</dbReference>
<keyword evidence="3" id="KW-0343">GTPase activation</keyword>
<dbReference type="Proteomes" id="UP000759131">
    <property type="component" value="Unassembled WGS sequence"/>
</dbReference>
<comment type="subcellular location">
    <subcellularLocation>
        <location evidence="1">Cytoplasm</location>
    </subcellularLocation>
</comment>
<proteinExistence type="inferred from homology"/>
<dbReference type="InterPro" id="IPR029257">
    <property type="entry name" value="RAB3GAP2_C"/>
</dbReference>
<evidence type="ECO:0000256" key="3">
    <source>
        <dbReference type="ARBA" id="ARBA00022468"/>
    </source>
</evidence>
<dbReference type="OrthoDB" id="6498300at2759"/>
<dbReference type="Pfam" id="PF14656">
    <property type="entry name" value="RAB3GAP2_C"/>
    <property type="match status" value="1"/>
</dbReference>
<protein>
    <recommendedName>
        <fullName evidence="9">Rab3 GTPase-activating protein non-catalytic subunit</fullName>
    </recommendedName>
</protein>
<gene>
    <name evidence="7" type="ORF">OSB1V03_LOCUS303</name>
</gene>
<evidence type="ECO:0000259" key="5">
    <source>
        <dbReference type="Pfam" id="PF14655"/>
    </source>
</evidence>
<evidence type="ECO:0000259" key="6">
    <source>
        <dbReference type="Pfam" id="PF14656"/>
    </source>
</evidence>
<keyword evidence="8" id="KW-1185">Reference proteome</keyword>
<dbReference type="EMBL" id="OC854633">
    <property type="protein sequence ID" value="CAD7619805.1"/>
    <property type="molecule type" value="Genomic_DNA"/>
</dbReference>
<evidence type="ECO:0008006" key="9">
    <source>
        <dbReference type="Google" id="ProtNLM"/>
    </source>
</evidence>
<evidence type="ECO:0000256" key="2">
    <source>
        <dbReference type="ARBA" id="ARBA00008153"/>
    </source>
</evidence>